<proteinExistence type="predicted"/>
<organism evidence="2 3">
    <name type="scientific">Candolleomyces eurysporus</name>
    <dbReference type="NCBI Taxonomy" id="2828524"/>
    <lineage>
        <taxon>Eukaryota</taxon>
        <taxon>Fungi</taxon>
        <taxon>Dikarya</taxon>
        <taxon>Basidiomycota</taxon>
        <taxon>Agaricomycotina</taxon>
        <taxon>Agaricomycetes</taxon>
        <taxon>Agaricomycetidae</taxon>
        <taxon>Agaricales</taxon>
        <taxon>Agaricineae</taxon>
        <taxon>Psathyrellaceae</taxon>
        <taxon>Candolleomyces</taxon>
    </lineage>
</organism>
<accession>A0A9W8MB94</accession>
<name>A0A9W8MB94_9AGAR</name>
<keyword evidence="3" id="KW-1185">Reference proteome</keyword>
<feature type="compositionally biased region" description="Gly residues" evidence="1">
    <location>
        <begin position="38"/>
        <end position="47"/>
    </location>
</feature>
<dbReference type="OrthoDB" id="3117356at2759"/>
<evidence type="ECO:0000313" key="3">
    <source>
        <dbReference type="Proteomes" id="UP001140091"/>
    </source>
</evidence>
<feature type="region of interest" description="Disordered" evidence="1">
    <location>
        <begin position="1"/>
        <end position="54"/>
    </location>
</feature>
<dbReference type="AlphaFoldDB" id="A0A9W8MB94"/>
<evidence type="ECO:0000313" key="2">
    <source>
        <dbReference type="EMBL" id="KAJ2925685.1"/>
    </source>
</evidence>
<protein>
    <submittedName>
        <fullName evidence="2">Uncharacterized protein</fullName>
    </submittedName>
</protein>
<reference evidence="2" key="1">
    <citation type="submission" date="2022-06" db="EMBL/GenBank/DDBJ databases">
        <title>Genome Sequence of Candolleomyces eurysporus.</title>
        <authorList>
            <person name="Buettner E."/>
        </authorList>
    </citation>
    <scope>NUCLEOTIDE SEQUENCE</scope>
    <source>
        <strain evidence="2">VTCC 930004</strain>
    </source>
</reference>
<feature type="non-terminal residue" evidence="2">
    <location>
        <position position="1"/>
    </location>
</feature>
<dbReference type="EMBL" id="JANBPK010001131">
    <property type="protein sequence ID" value="KAJ2925685.1"/>
    <property type="molecule type" value="Genomic_DNA"/>
</dbReference>
<dbReference type="Proteomes" id="UP001140091">
    <property type="component" value="Unassembled WGS sequence"/>
</dbReference>
<evidence type="ECO:0000256" key="1">
    <source>
        <dbReference type="SAM" id="MobiDB-lite"/>
    </source>
</evidence>
<sequence length="235" mass="25407">MLKDTDGWENMGDGIMMREGSSPRKSNPDRDVQMNDGTGDGIKGQLGPGDPSWTEQQWALHKDSLFKNAQEASSIASSLSIPLQPATPGVVDPVPNHVSQVASSSEALKILKNTVRSSLMKSWLDCSSAGPSGGSGGSGGSDGSGDSEGQGDTNPSVKDLIDWNLHSIGAVAVSSEFLDSHLRDLDWMRIRLEEHYAQTLRLRLMAEKNLAAIERALFMESRRNMLAEAIQKRTE</sequence>
<feature type="region of interest" description="Disordered" evidence="1">
    <location>
        <begin position="126"/>
        <end position="156"/>
    </location>
</feature>
<gene>
    <name evidence="2" type="ORF">H1R20_g11407</name>
</gene>
<feature type="compositionally biased region" description="Gly residues" evidence="1">
    <location>
        <begin position="131"/>
        <end position="148"/>
    </location>
</feature>
<comment type="caution">
    <text evidence="2">The sequence shown here is derived from an EMBL/GenBank/DDBJ whole genome shotgun (WGS) entry which is preliminary data.</text>
</comment>